<keyword evidence="5" id="KW-1185">Reference proteome</keyword>
<evidence type="ECO:0000256" key="2">
    <source>
        <dbReference type="ARBA" id="ARBA00023043"/>
    </source>
</evidence>
<dbReference type="SUPFAM" id="SSF48403">
    <property type="entry name" value="Ankyrin repeat"/>
    <property type="match status" value="1"/>
</dbReference>
<protein>
    <submittedName>
        <fullName evidence="4">Uncharacterized protein</fullName>
    </submittedName>
</protein>
<feature type="repeat" description="ANK" evidence="3">
    <location>
        <begin position="219"/>
        <end position="251"/>
    </location>
</feature>
<comment type="caution">
    <text evidence="4">The sequence shown here is derived from an EMBL/GenBank/DDBJ whole genome shotgun (WGS) entry which is preliminary data.</text>
</comment>
<accession>A0AA36N5X9</accession>
<feature type="repeat" description="ANK" evidence="3">
    <location>
        <begin position="153"/>
        <end position="185"/>
    </location>
</feature>
<keyword evidence="1" id="KW-0677">Repeat</keyword>
<evidence type="ECO:0000313" key="4">
    <source>
        <dbReference type="EMBL" id="CAJ1395512.1"/>
    </source>
</evidence>
<name>A0AA36N5X9_9DINO</name>
<reference evidence="4" key="1">
    <citation type="submission" date="2023-08" db="EMBL/GenBank/DDBJ databases">
        <authorList>
            <person name="Chen Y."/>
            <person name="Shah S."/>
            <person name="Dougan E. K."/>
            <person name="Thang M."/>
            <person name="Chan C."/>
        </authorList>
    </citation>
    <scope>NUCLEOTIDE SEQUENCE</scope>
</reference>
<feature type="repeat" description="ANK" evidence="3">
    <location>
        <begin position="252"/>
        <end position="279"/>
    </location>
</feature>
<evidence type="ECO:0000256" key="3">
    <source>
        <dbReference type="PROSITE-ProRule" id="PRU00023"/>
    </source>
</evidence>
<gene>
    <name evidence="4" type="ORF">EVOR1521_LOCUS19933</name>
</gene>
<proteinExistence type="predicted"/>
<evidence type="ECO:0000256" key="1">
    <source>
        <dbReference type="ARBA" id="ARBA00022737"/>
    </source>
</evidence>
<dbReference type="PROSITE" id="PS50297">
    <property type="entry name" value="ANK_REP_REGION"/>
    <property type="match status" value="5"/>
</dbReference>
<dbReference type="PROSITE" id="PS50088">
    <property type="entry name" value="ANK_REPEAT"/>
    <property type="match status" value="5"/>
</dbReference>
<dbReference type="AlphaFoldDB" id="A0AA36N5X9"/>
<dbReference type="Pfam" id="PF00023">
    <property type="entry name" value="Ank"/>
    <property type="match status" value="1"/>
</dbReference>
<dbReference type="EMBL" id="CAUJNA010003179">
    <property type="protein sequence ID" value="CAJ1395512.1"/>
    <property type="molecule type" value="Genomic_DNA"/>
</dbReference>
<keyword evidence="2 3" id="KW-0040">ANK repeat</keyword>
<feature type="repeat" description="ANK" evidence="3">
    <location>
        <begin position="120"/>
        <end position="152"/>
    </location>
</feature>
<dbReference type="Proteomes" id="UP001178507">
    <property type="component" value="Unassembled WGS sequence"/>
</dbReference>
<dbReference type="SMART" id="SM00248">
    <property type="entry name" value="ANK"/>
    <property type="match status" value="5"/>
</dbReference>
<sequence length="279" mass="29913">MAVIMAVGGDEVMTSEQFAAWFEGQAPSRETGARFVDELRREVARRRRCANFRQLQVLCGSAVLDPGSPWDTTGPWAVLVRPFVEAEGKPKLTRVAQSGDLEQLIKLLEQPVDPAPADKQQKTALYLAALFGHEALVRCLLEVGVATDAPDLNGCRPLHMAAYAGHLGIVRCLLEAGADKDQACAGRSTPLRVAAAKGRKEVVVFLLEAGADKEKADSQGFTPLHVAAEHGQLEVARSLLVAGAEMDKANHFGCTPLYLAAQHGHEELACCLQEAGARA</sequence>
<dbReference type="Gene3D" id="1.25.40.20">
    <property type="entry name" value="Ankyrin repeat-containing domain"/>
    <property type="match status" value="2"/>
</dbReference>
<evidence type="ECO:0000313" key="5">
    <source>
        <dbReference type="Proteomes" id="UP001178507"/>
    </source>
</evidence>
<feature type="repeat" description="ANK" evidence="3">
    <location>
        <begin position="186"/>
        <end position="218"/>
    </location>
</feature>
<organism evidence="4 5">
    <name type="scientific">Effrenium voratum</name>
    <dbReference type="NCBI Taxonomy" id="2562239"/>
    <lineage>
        <taxon>Eukaryota</taxon>
        <taxon>Sar</taxon>
        <taxon>Alveolata</taxon>
        <taxon>Dinophyceae</taxon>
        <taxon>Suessiales</taxon>
        <taxon>Symbiodiniaceae</taxon>
        <taxon>Effrenium</taxon>
    </lineage>
</organism>
<dbReference type="InterPro" id="IPR050776">
    <property type="entry name" value="Ank_Repeat/CDKN_Inhibitor"/>
</dbReference>
<dbReference type="InterPro" id="IPR036770">
    <property type="entry name" value="Ankyrin_rpt-contain_sf"/>
</dbReference>
<dbReference type="PANTHER" id="PTHR24201">
    <property type="entry name" value="ANK_REP_REGION DOMAIN-CONTAINING PROTEIN"/>
    <property type="match status" value="1"/>
</dbReference>
<dbReference type="Pfam" id="PF12796">
    <property type="entry name" value="Ank_2"/>
    <property type="match status" value="2"/>
</dbReference>
<dbReference type="InterPro" id="IPR002110">
    <property type="entry name" value="Ankyrin_rpt"/>
</dbReference>